<feature type="domain" description="ABC transporter" evidence="4">
    <location>
        <begin position="35"/>
        <end position="68"/>
    </location>
</feature>
<proteinExistence type="inferred from homology"/>
<dbReference type="Gene3D" id="3.40.50.300">
    <property type="entry name" value="P-loop containing nucleotide triphosphate hydrolases"/>
    <property type="match status" value="1"/>
</dbReference>
<protein>
    <submittedName>
        <fullName evidence="5">ATP-binding cassette domain-containing protein</fullName>
    </submittedName>
</protein>
<evidence type="ECO:0000313" key="5">
    <source>
        <dbReference type="EMBL" id="MFD0852585.1"/>
    </source>
</evidence>
<dbReference type="Pfam" id="PF00005">
    <property type="entry name" value="ABC_tran"/>
    <property type="match status" value="1"/>
</dbReference>
<organism evidence="5 6">
    <name type="scientific">Actinomadura adrarensis</name>
    <dbReference type="NCBI Taxonomy" id="1819600"/>
    <lineage>
        <taxon>Bacteria</taxon>
        <taxon>Bacillati</taxon>
        <taxon>Actinomycetota</taxon>
        <taxon>Actinomycetes</taxon>
        <taxon>Streptosporangiales</taxon>
        <taxon>Thermomonosporaceae</taxon>
        <taxon>Actinomadura</taxon>
    </lineage>
</organism>
<name>A0ABW3CF91_9ACTN</name>
<evidence type="ECO:0000256" key="3">
    <source>
        <dbReference type="ARBA" id="ARBA00022970"/>
    </source>
</evidence>
<comment type="caution">
    <text evidence="5">The sequence shown here is derived from an EMBL/GenBank/DDBJ whole genome shotgun (WGS) entry which is preliminary data.</text>
</comment>
<dbReference type="SUPFAM" id="SSF52540">
    <property type="entry name" value="P-loop containing nucleoside triphosphate hydrolases"/>
    <property type="match status" value="1"/>
</dbReference>
<evidence type="ECO:0000256" key="1">
    <source>
        <dbReference type="ARBA" id="ARBA00005417"/>
    </source>
</evidence>
<keyword evidence="5" id="KW-0067">ATP-binding</keyword>
<evidence type="ECO:0000313" key="6">
    <source>
        <dbReference type="Proteomes" id="UP001597083"/>
    </source>
</evidence>
<keyword evidence="2" id="KW-0813">Transport</keyword>
<dbReference type="PANTHER" id="PTHR43820:SF4">
    <property type="entry name" value="HIGH-AFFINITY BRANCHED-CHAIN AMINO ACID TRANSPORT ATP-BINDING PROTEIN LIVF"/>
    <property type="match status" value="1"/>
</dbReference>
<keyword evidence="5" id="KW-0547">Nucleotide-binding</keyword>
<dbReference type="GO" id="GO:0005524">
    <property type="term" value="F:ATP binding"/>
    <property type="evidence" value="ECO:0007669"/>
    <property type="project" value="UniProtKB-KW"/>
</dbReference>
<dbReference type="PANTHER" id="PTHR43820">
    <property type="entry name" value="HIGH-AFFINITY BRANCHED-CHAIN AMINO ACID TRANSPORT ATP-BINDING PROTEIN LIVF"/>
    <property type="match status" value="1"/>
</dbReference>
<accession>A0ABW3CF91</accession>
<evidence type="ECO:0000256" key="2">
    <source>
        <dbReference type="ARBA" id="ARBA00022448"/>
    </source>
</evidence>
<keyword evidence="6" id="KW-1185">Reference proteome</keyword>
<feature type="non-terminal residue" evidence="5">
    <location>
        <position position="69"/>
    </location>
</feature>
<dbReference type="Proteomes" id="UP001597083">
    <property type="component" value="Unassembled WGS sequence"/>
</dbReference>
<gene>
    <name evidence="5" type="ORF">ACFQ07_10140</name>
</gene>
<dbReference type="EMBL" id="JBHTIR010001465">
    <property type="protein sequence ID" value="MFD0852585.1"/>
    <property type="molecule type" value="Genomic_DNA"/>
</dbReference>
<reference evidence="6" key="1">
    <citation type="journal article" date="2019" name="Int. J. Syst. Evol. Microbiol.">
        <title>The Global Catalogue of Microorganisms (GCM) 10K type strain sequencing project: providing services to taxonomists for standard genome sequencing and annotation.</title>
        <authorList>
            <consortium name="The Broad Institute Genomics Platform"/>
            <consortium name="The Broad Institute Genome Sequencing Center for Infectious Disease"/>
            <person name="Wu L."/>
            <person name="Ma J."/>
        </authorList>
    </citation>
    <scope>NUCLEOTIDE SEQUENCE [LARGE SCALE GENOMIC DNA]</scope>
    <source>
        <strain evidence="6">JCM 31696</strain>
    </source>
</reference>
<keyword evidence="3" id="KW-0029">Amino-acid transport</keyword>
<evidence type="ECO:0000259" key="4">
    <source>
        <dbReference type="Pfam" id="PF00005"/>
    </source>
</evidence>
<comment type="similarity">
    <text evidence="1">Belongs to the ABC transporter superfamily.</text>
</comment>
<dbReference type="InterPro" id="IPR027417">
    <property type="entry name" value="P-loop_NTPase"/>
</dbReference>
<sequence length="69" mass="7055">MSAEATEDVVEKDPGGRPFLVVEDLHAGYGAVRVLEGISLSVAEGEICAILGPNGAGKTTLLRALCGMV</sequence>
<dbReference type="InterPro" id="IPR052156">
    <property type="entry name" value="BCAA_Transport_ATP-bd_LivF"/>
</dbReference>
<dbReference type="InterPro" id="IPR003439">
    <property type="entry name" value="ABC_transporter-like_ATP-bd"/>
</dbReference>